<organism evidence="2 3">
    <name type="scientific">Qipengyuania spongiae</name>
    <dbReference type="NCBI Taxonomy" id="2909673"/>
    <lineage>
        <taxon>Bacteria</taxon>
        <taxon>Pseudomonadati</taxon>
        <taxon>Pseudomonadota</taxon>
        <taxon>Alphaproteobacteria</taxon>
        <taxon>Sphingomonadales</taxon>
        <taxon>Erythrobacteraceae</taxon>
        <taxon>Qipengyuania</taxon>
    </lineage>
</organism>
<dbReference type="Gene3D" id="3.30.429.10">
    <property type="entry name" value="Macrophage Migration Inhibitory Factor"/>
    <property type="match status" value="1"/>
</dbReference>
<proteinExistence type="predicted"/>
<reference evidence="2" key="1">
    <citation type="submission" date="2022-02" db="EMBL/GenBank/DDBJ databases">
        <title>Qipengyuania spongiae sp. nov., isolated from marine sponge.</title>
        <authorList>
            <person name="Li Z."/>
            <person name="Zhang M."/>
        </authorList>
    </citation>
    <scope>NUCLEOTIDE SEQUENCE</scope>
    <source>
        <strain evidence="2">PHS-Z21</strain>
    </source>
</reference>
<protein>
    <submittedName>
        <fullName evidence="2">Tautomerase family protein</fullName>
    </submittedName>
</protein>
<accession>A0ABY5SY59</accession>
<dbReference type="InterPro" id="IPR014347">
    <property type="entry name" value="Tautomerase/MIF_sf"/>
</dbReference>
<evidence type="ECO:0000313" key="3">
    <source>
        <dbReference type="Proteomes" id="UP001065265"/>
    </source>
</evidence>
<sequence>MPHIAVTMHSADAEKAELADRLSAAVTRTLGYGSEAVSVLVEDVVPSQWMDQIYRPQIDAHPGRLVKRPGYGPLSEQNEGEHS</sequence>
<name>A0ABY5SY59_9SPHN</name>
<gene>
    <name evidence="2" type="ORF">L1F33_00515</name>
</gene>
<evidence type="ECO:0000313" key="2">
    <source>
        <dbReference type="EMBL" id="UVI39482.1"/>
    </source>
</evidence>
<evidence type="ECO:0000256" key="1">
    <source>
        <dbReference type="SAM" id="MobiDB-lite"/>
    </source>
</evidence>
<dbReference type="EMBL" id="CP092471">
    <property type="protein sequence ID" value="UVI39482.1"/>
    <property type="molecule type" value="Genomic_DNA"/>
</dbReference>
<dbReference type="Proteomes" id="UP001065265">
    <property type="component" value="Chromosome"/>
</dbReference>
<dbReference type="SUPFAM" id="SSF55331">
    <property type="entry name" value="Tautomerase/MIF"/>
    <property type="match status" value="1"/>
</dbReference>
<dbReference type="RefSeq" id="WP_265558881.1">
    <property type="nucleotide sequence ID" value="NZ_CP092471.1"/>
</dbReference>
<keyword evidence="3" id="KW-1185">Reference proteome</keyword>
<feature type="region of interest" description="Disordered" evidence="1">
    <location>
        <begin position="61"/>
        <end position="83"/>
    </location>
</feature>